<dbReference type="Gene3D" id="1.10.400.10">
    <property type="entry name" value="GI Alpha 1, domain 2-like"/>
    <property type="match status" value="1"/>
</dbReference>
<dbReference type="GO" id="GO:0005834">
    <property type="term" value="C:heterotrimeric G-protein complex"/>
    <property type="evidence" value="ECO:0007669"/>
    <property type="project" value="UniProtKB-UniRule"/>
</dbReference>
<evidence type="ECO:0000313" key="13">
    <source>
        <dbReference type="EMBL" id="CAD7653496.1"/>
    </source>
</evidence>
<dbReference type="PANTHER" id="PTHR10218">
    <property type="entry name" value="GTP-BINDING PROTEIN ALPHA SUBUNIT"/>
    <property type="match status" value="1"/>
</dbReference>
<evidence type="ECO:0000256" key="3">
    <source>
        <dbReference type="ARBA" id="ARBA00022741"/>
    </source>
</evidence>
<keyword evidence="3 9" id="KW-0547">Nucleotide-binding</keyword>
<feature type="binding site" evidence="9">
    <location>
        <begin position="236"/>
        <end position="240"/>
    </location>
    <ligand>
        <name>GTP</name>
        <dbReference type="ChEBI" id="CHEBI:37565"/>
    </ligand>
</feature>
<evidence type="ECO:0000256" key="2">
    <source>
        <dbReference type="ARBA" id="ARBA00022723"/>
    </source>
</evidence>
<dbReference type="GO" id="GO:0031683">
    <property type="term" value="F:G-protein beta/gamma-subunit complex binding"/>
    <property type="evidence" value="ECO:0007669"/>
    <property type="project" value="UniProtKB-UniRule"/>
</dbReference>
<dbReference type="GO" id="GO:0046872">
    <property type="term" value="F:metal ion binding"/>
    <property type="evidence" value="ECO:0007669"/>
    <property type="project" value="UniProtKB-UniRule"/>
</dbReference>
<feature type="binding site" evidence="9">
    <location>
        <begin position="211"/>
        <end position="217"/>
    </location>
    <ligand>
        <name>GTP</name>
        <dbReference type="ChEBI" id="CHEBI:37565"/>
    </ligand>
</feature>
<evidence type="ECO:0000256" key="6">
    <source>
        <dbReference type="ARBA" id="ARBA00023139"/>
    </source>
</evidence>
<organism evidence="13">
    <name type="scientific">Oppiella nova</name>
    <dbReference type="NCBI Taxonomy" id="334625"/>
    <lineage>
        <taxon>Eukaryota</taxon>
        <taxon>Metazoa</taxon>
        <taxon>Ecdysozoa</taxon>
        <taxon>Arthropoda</taxon>
        <taxon>Chelicerata</taxon>
        <taxon>Arachnida</taxon>
        <taxon>Acari</taxon>
        <taxon>Acariformes</taxon>
        <taxon>Sarcoptiformes</taxon>
        <taxon>Oribatida</taxon>
        <taxon>Brachypylina</taxon>
        <taxon>Oppioidea</taxon>
        <taxon>Oppiidae</taxon>
        <taxon>Oppiella</taxon>
    </lineage>
</organism>
<dbReference type="AlphaFoldDB" id="A0A7R9M545"/>
<keyword evidence="6" id="KW-0564">Palmitate</keyword>
<dbReference type="PANTHER" id="PTHR10218:SF329">
    <property type="entry name" value="GUANINE NUCLEOTIDE-BINDING PROTEIN G(Q) SUBUNIT ALPHA"/>
    <property type="match status" value="1"/>
</dbReference>
<evidence type="ECO:0000256" key="9">
    <source>
        <dbReference type="PIRSR" id="PIRSR601019-1"/>
    </source>
</evidence>
<evidence type="ECO:0000313" key="14">
    <source>
        <dbReference type="Proteomes" id="UP000728032"/>
    </source>
</evidence>
<dbReference type="CDD" id="cd00066">
    <property type="entry name" value="G-alpha"/>
    <property type="match status" value="1"/>
</dbReference>
<evidence type="ECO:0000256" key="12">
    <source>
        <dbReference type="SAM" id="MobiDB-lite"/>
    </source>
</evidence>
<dbReference type="EMBL" id="OC921555">
    <property type="protein sequence ID" value="CAD7653496.1"/>
    <property type="molecule type" value="Genomic_DNA"/>
</dbReference>
<gene>
    <name evidence="13" type="ORF">ONB1V03_LOCUS10149</name>
</gene>
<feature type="binding site" evidence="9">
    <location>
        <begin position="306"/>
        <end position="309"/>
    </location>
    <ligand>
        <name>GTP</name>
        <dbReference type="ChEBI" id="CHEBI:37565"/>
    </ligand>
</feature>
<dbReference type="Gene3D" id="3.40.50.300">
    <property type="entry name" value="P-loop containing nucleotide triphosphate hydrolases"/>
    <property type="match status" value="1"/>
</dbReference>
<dbReference type="InterPro" id="IPR001019">
    <property type="entry name" value="Gprotein_alpha_su"/>
</dbReference>
<evidence type="ECO:0000256" key="10">
    <source>
        <dbReference type="PIRSR" id="PIRSR601019-2"/>
    </source>
</evidence>
<dbReference type="GO" id="GO:0003925">
    <property type="term" value="F:G protein activity"/>
    <property type="evidence" value="ECO:0007669"/>
    <property type="project" value="UniProtKB-ARBA"/>
</dbReference>
<feature type="region of interest" description="Disordered" evidence="12">
    <location>
        <begin position="1"/>
        <end position="22"/>
    </location>
</feature>
<evidence type="ECO:0000256" key="4">
    <source>
        <dbReference type="ARBA" id="ARBA00022842"/>
    </source>
</evidence>
<keyword evidence="5 9" id="KW-0342">GTP-binding</keyword>
<feature type="binding site" evidence="9">
    <location>
        <begin position="186"/>
        <end position="187"/>
    </location>
    <ligand>
        <name>GTP</name>
        <dbReference type="ChEBI" id="CHEBI:37565"/>
    </ligand>
</feature>
<dbReference type="SUPFAM" id="SSF47895">
    <property type="entry name" value="Transducin (alpha subunit), insertion domain"/>
    <property type="match status" value="1"/>
</dbReference>
<evidence type="ECO:0000256" key="7">
    <source>
        <dbReference type="ARBA" id="ARBA00023224"/>
    </source>
</evidence>
<evidence type="ECO:0000256" key="11">
    <source>
        <dbReference type="RuleBase" id="RU369122"/>
    </source>
</evidence>
<feature type="non-terminal residue" evidence="13">
    <location>
        <position position="1"/>
    </location>
</feature>
<dbReference type="Proteomes" id="UP000728032">
    <property type="component" value="Unassembled WGS sequence"/>
</dbReference>
<protein>
    <recommendedName>
        <fullName evidence="11">Guanine nucleotide-binding protein subunit alpha</fullName>
    </recommendedName>
</protein>
<keyword evidence="2 10" id="KW-0479">Metal-binding</keyword>
<dbReference type="InterPro" id="IPR000654">
    <property type="entry name" value="Gprotein_alpha_Q"/>
</dbReference>
<proteinExistence type="inferred from homology"/>
<comment type="subunit">
    <text evidence="11">G proteins are composed of 3 units; alpha, beta and gamma. The alpha chain contains the guanine nucleotide binding site.</text>
</comment>
<keyword evidence="8" id="KW-0449">Lipoprotein</keyword>
<sequence>SREFCREKDKPKNSDSDQERQAKLSQTTNKWCDAMDCMDCCRSQESSVERKINRKIQIQIKKDKRNSRRQLKLLLLGTGESGKSTFIKQMRIIHETDFTHEEKRAYIRVIHRNILTAIQSIVNAMNLFDIHYTSSVCQQYSQLILDTDFDSGFHLDNDFVKAIKELWTDPGVQECYNRRNEYQLSDSTKYYFSDIERIASSDYLPTQQDILRARAPTNGINEYTFVYESIIFRMVDVGGQRSERRKWIHCFESVTSIIFICALSEFDDQILKESSSDNRLEESKALFKTIVTCEWFHNSSVILFFNKYDLFEEKICSSTHLIDYFDDYDGPKRDVISGRQ</sequence>
<keyword evidence="14" id="KW-1185">Reference proteome</keyword>
<keyword evidence="4 10" id="KW-0460">Magnesium</keyword>
<accession>A0A7R9M545</accession>
<dbReference type="FunFam" id="1.10.400.10:FF:000002">
    <property type="entry name" value="guanine nucleotide-binding protein G(Q) subunit alpha"/>
    <property type="match status" value="1"/>
</dbReference>
<dbReference type="EMBL" id="CAJPVJ010006730">
    <property type="protein sequence ID" value="CAG2170683.1"/>
    <property type="molecule type" value="Genomic_DNA"/>
</dbReference>
<dbReference type="SMART" id="SM00275">
    <property type="entry name" value="G_alpha"/>
    <property type="match status" value="1"/>
</dbReference>
<feature type="binding site" evidence="10">
    <location>
        <position position="217"/>
    </location>
    <ligand>
        <name>Mg(2+)</name>
        <dbReference type="ChEBI" id="CHEBI:18420"/>
    </ligand>
</feature>
<dbReference type="SUPFAM" id="SSF52540">
    <property type="entry name" value="P-loop containing nucleoside triphosphate hydrolases"/>
    <property type="match status" value="1"/>
</dbReference>
<dbReference type="InterPro" id="IPR011025">
    <property type="entry name" value="GproteinA_insert"/>
</dbReference>
<dbReference type="GO" id="GO:0005525">
    <property type="term" value="F:GTP binding"/>
    <property type="evidence" value="ECO:0007669"/>
    <property type="project" value="UniProtKB-UniRule"/>
</dbReference>
<dbReference type="InterPro" id="IPR027417">
    <property type="entry name" value="P-loop_NTPase"/>
</dbReference>
<feature type="binding site" evidence="10">
    <location>
        <position position="84"/>
    </location>
    <ligand>
        <name>Mg(2+)</name>
        <dbReference type="ChEBI" id="CHEBI:18420"/>
    </ligand>
</feature>
<dbReference type="PROSITE" id="PS51882">
    <property type="entry name" value="G_ALPHA"/>
    <property type="match status" value="1"/>
</dbReference>
<dbReference type="FunFam" id="3.40.50.300:FF:000692">
    <property type="entry name" value="Guanine nucleotide-binding protein subunit alpha"/>
    <property type="match status" value="2"/>
</dbReference>
<dbReference type="OrthoDB" id="6503543at2759"/>
<dbReference type="PRINTS" id="PR00442">
    <property type="entry name" value="GPROTEINAQ"/>
</dbReference>
<dbReference type="GO" id="GO:0007188">
    <property type="term" value="P:adenylate cyclase-modulating G protein-coupled receptor signaling pathway"/>
    <property type="evidence" value="ECO:0007669"/>
    <property type="project" value="TreeGrafter"/>
</dbReference>
<feature type="binding site" evidence="9">
    <location>
        <begin position="80"/>
        <end position="85"/>
    </location>
    <ligand>
        <name>GTP</name>
        <dbReference type="ChEBI" id="CHEBI:37565"/>
    </ligand>
</feature>
<evidence type="ECO:0000256" key="8">
    <source>
        <dbReference type="ARBA" id="ARBA00023288"/>
    </source>
</evidence>
<keyword evidence="7 11" id="KW-0807">Transducer</keyword>
<dbReference type="GO" id="GO:0001664">
    <property type="term" value="F:G protein-coupled receptor binding"/>
    <property type="evidence" value="ECO:0007669"/>
    <property type="project" value="UniProtKB-UniRule"/>
</dbReference>
<name>A0A7R9M545_9ACAR</name>
<evidence type="ECO:0000256" key="1">
    <source>
        <dbReference type="ARBA" id="ARBA00007976"/>
    </source>
</evidence>
<comment type="similarity">
    <text evidence="1 11">Belongs to the G-alpha family. G(q) subfamily.</text>
</comment>
<evidence type="ECO:0000256" key="5">
    <source>
        <dbReference type="ARBA" id="ARBA00023134"/>
    </source>
</evidence>
<reference evidence="13" key="1">
    <citation type="submission" date="2020-11" db="EMBL/GenBank/DDBJ databases">
        <authorList>
            <person name="Tran Van P."/>
        </authorList>
    </citation>
    <scope>NUCLEOTIDE SEQUENCE</scope>
</reference>
<dbReference type="PRINTS" id="PR00318">
    <property type="entry name" value="GPROTEINA"/>
</dbReference>
<dbReference type="Pfam" id="PF00503">
    <property type="entry name" value="G-alpha"/>
    <property type="match status" value="1"/>
</dbReference>
<comment type="function">
    <text evidence="11">Guanine nucleotide-binding proteins (G proteins) are involved as modulators or transducers in various transmembrane signaling systems.</text>
</comment>
<dbReference type="GO" id="GO:0005737">
    <property type="term" value="C:cytoplasm"/>
    <property type="evidence" value="ECO:0007669"/>
    <property type="project" value="TreeGrafter"/>
</dbReference>